<dbReference type="EMBL" id="KZ308811">
    <property type="protein sequence ID" value="KAG8234418.1"/>
    <property type="molecule type" value="Genomic_DNA"/>
</dbReference>
<evidence type="ECO:0000313" key="1">
    <source>
        <dbReference type="EMBL" id="KAG8234418.1"/>
    </source>
</evidence>
<sequence length="86" mass="9726">MYFSTFSLNPDIVLVHYLNVPYPDDNKLVITPSLALWGDKKEWTKEELVSQLKPMCECATRHVPYRLAGSVVKGEGNLSESSVKKL</sequence>
<accession>A0A8K0KLF6</accession>
<name>A0A8K0KLF6_LADFU</name>
<evidence type="ECO:0000313" key="2">
    <source>
        <dbReference type="Proteomes" id="UP000792457"/>
    </source>
</evidence>
<dbReference type="AlphaFoldDB" id="A0A8K0KLF6"/>
<organism evidence="1 2">
    <name type="scientific">Ladona fulva</name>
    <name type="common">Scarce chaser dragonfly</name>
    <name type="synonym">Libellula fulva</name>
    <dbReference type="NCBI Taxonomy" id="123851"/>
    <lineage>
        <taxon>Eukaryota</taxon>
        <taxon>Metazoa</taxon>
        <taxon>Ecdysozoa</taxon>
        <taxon>Arthropoda</taxon>
        <taxon>Hexapoda</taxon>
        <taxon>Insecta</taxon>
        <taxon>Pterygota</taxon>
        <taxon>Palaeoptera</taxon>
        <taxon>Odonata</taxon>
        <taxon>Epiprocta</taxon>
        <taxon>Anisoptera</taxon>
        <taxon>Libelluloidea</taxon>
        <taxon>Libellulidae</taxon>
        <taxon>Ladona</taxon>
    </lineage>
</organism>
<protein>
    <submittedName>
        <fullName evidence="1">Uncharacterized protein</fullName>
    </submittedName>
</protein>
<keyword evidence="2" id="KW-1185">Reference proteome</keyword>
<dbReference type="OrthoDB" id="407555at2759"/>
<dbReference type="Proteomes" id="UP000792457">
    <property type="component" value="Unassembled WGS sequence"/>
</dbReference>
<reference evidence="1" key="1">
    <citation type="submission" date="2013-04" db="EMBL/GenBank/DDBJ databases">
        <authorList>
            <person name="Qu J."/>
            <person name="Murali S.C."/>
            <person name="Bandaranaike D."/>
            <person name="Bellair M."/>
            <person name="Blankenburg K."/>
            <person name="Chao H."/>
            <person name="Dinh H."/>
            <person name="Doddapaneni H."/>
            <person name="Downs B."/>
            <person name="Dugan-Rocha S."/>
            <person name="Elkadiri S."/>
            <person name="Gnanaolivu R.D."/>
            <person name="Hernandez B."/>
            <person name="Javaid M."/>
            <person name="Jayaseelan J.C."/>
            <person name="Lee S."/>
            <person name="Li M."/>
            <person name="Ming W."/>
            <person name="Munidasa M."/>
            <person name="Muniz J."/>
            <person name="Nguyen L."/>
            <person name="Ongeri F."/>
            <person name="Osuji N."/>
            <person name="Pu L.-L."/>
            <person name="Puazo M."/>
            <person name="Qu C."/>
            <person name="Quiroz J."/>
            <person name="Raj R."/>
            <person name="Weissenberger G."/>
            <person name="Xin Y."/>
            <person name="Zou X."/>
            <person name="Han Y."/>
            <person name="Richards S."/>
            <person name="Worley K."/>
            <person name="Muzny D."/>
            <person name="Gibbs R."/>
        </authorList>
    </citation>
    <scope>NUCLEOTIDE SEQUENCE</scope>
    <source>
        <strain evidence="1">Sampled in the wild</strain>
    </source>
</reference>
<reference evidence="1" key="2">
    <citation type="submission" date="2017-10" db="EMBL/GenBank/DDBJ databases">
        <title>Ladona fulva Genome sequencing and assembly.</title>
        <authorList>
            <person name="Murali S."/>
            <person name="Richards S."/>
            <person name="Bandaranaike D."/>
            <person name="Bellair M."/>
            <person name="Blankenburg K."/>
            <person name="Chao H."/>
            <person name="Dinh H."/>
            <person name="Doddapaneni H."/>
            <person name="Dugan-Rocha S."/>
            <person name="Elkadiri S."/>
            <person name="Gnanaolivu R."/>
            <person name="Hernandez B."/>
            <person name="Skinner E."/>
            <person name="Javaid M."/>
            <person name="Lee S."/>
            <person name="Li M."/>
            <person name="Ming W."/>
            <person name="Munidasa M."/>
            <person name="Muniz J."/>
            <person name="Nguyen L."/>
            <person name="Hughes D."/>
            <person name="Osuji N."/>
            <person name="Pu L.-L."/>
            <person name="Puazo M."/>
            <person name="Qu C."/>
            <person name="Quiroz J."/>
            <person name="Raj R."/>
            <person name="Weissenberger G."/>
            <person name="Xin Y."/>
            <person name="Zou X."/>
            <person name="Han Y."/>
            <person name="Worley K."/>
            <person name="Muzny D."/>
            <person name="Gibbs R."/>
        </authorList>
    </citation>
    <scope>NUCLEOTIDE SEQUENCE</scope>
    <source>
        <strain evidence="1">Sampled in the wild</strain>
    </source>
</reference>
<comment type="caution">
    <text evidence="1">The sequence shown here is derived from an EMBL/GenBank/DDBJ whole genome shotgun (WGS) entry which is preliminary data.</text>
</comment>
<gene>
    <name evidence="1" type="ORF">J437_LFUL012562</name>
</gene>
<proteinExistence type="predicted"/>